<comment type="caution">
    <text evidence="7">The sequence shown here is derived from an EMBL/GenBank/DDBJ whole genome shotgun (WGS) entry which is preliminary data.</text>
</comment>
<dbReference type="RefSeq" id="WP_136970727.1">
    <property type="nucleotide sequence ID" value="NZ_JARZHI010000014.1"/>
</dbReference>
<proteinExistence type="predicted"/>
<evidence type="ECO:0000256" key="6">
    <source>
        <dbReference type="SAM" id="Phobius"/>
    </source>
</evidence>
<feature type="transmembrane region" description="Helical" evidence="6">
    <location>
        <begin position="43"/>
        <end position="66"/>
    </location>
</feature>
<feature type="transmembrane region" description="Helical" evidence="6">
    <location>
        <begin position="6"/>
        <end position="31"/>
    </location>
</feature>
<feature type="transmembrane region" description="Helical" evidence="6">
    <location>
        <begin position="72"/>
        <end position="89"/>
    </location>
</feature>
<comment type="subcellular location">
    <subcellularLocation>
        <location evidence="1">Cell membrane</location>
        <topology evidence="1">Multi-pass membrane protein</topology>
    </subcellularLocation>
</comment>
<evidence type="ECO:0000313" key="7">
    <source>
        <dbReference type="EMBL" id="MDI1431390.1"/>
    </source>
</evidence>
<evidence type="ECO:0000256" key="3">
    <source>
        <dbReference type="ARBA" id="ARBA00022692"/>
    </source>
</evidence>
<feature type="transmembrane region" description="Helical" evidence="6">
    <location>
        <begin position="149"/>
        <end position="169"/>
    </location>
</feature>
<accession>A0ABT6NTC0</accession>
<evidence type="ECO:0000256" key="5">
    <source>
        <dbReference type="ARBA" id="ARBA00023136"/>
    </source>
</evidence>
<evidence type="ECO:0000256" key="2">
    <source>
        <dbReference type="ARBA" id="ARBA00022475"/>
    </source>
</evidence>
<evidence type="ECO:0000256" key="1">
    <source>
        <dbReference type="ARBA" id="ARBA00004651"/>
    </source>
</evidence>
<protein>
    <submittedName>
        <fullName evidence="7">LysE/ArgO family amino acid transporter</fullName>
    </submittedName>
</protein>
<dbReference type="InterPro" id="IPR001123">
    <property type="entry name" value="LeuE-type"/>
</dbReference>
<dbReference type="PANTHER" id="PTHR30086:SF20">
    <property type="entry name" value="ARGININE EXPORTER PROTEIN ARGO-RELATED"/>
    <property type="match status" value="1"/>
</dbReference>
<name>A0ABT6NTC0_9BACT</name>
<dbReference type="Proteomes" id="UP001160301">
    <property type="component" value="Unassembled WGS sequence"/>
</dbReference>
<evidence type="ECO:0000256" key="4">
    <source>
        <dbReference type="ARBA" id="ARBA00022989"/>
    </source>
</evidence>
<keyword evidence="4 6" id="KW-1133">Transmembrane helix</keyword>
<feature type="transmembrane region" description="Helical" evidence="6">
    <location>
        <begin position="189"/>
        <end position="211"/>
    </location>
</feature>
<keyword evidence="2" id="KW-1003">Cell membrane</keyword>
<dbReference type="Pfam" id="PF01810">
    <property type="entry name" value="LysE"/>
    <property type="match status" value="1"/>
</dbReference>
<gene>
    <name evidence="7" type="ORF">QHF89_17985</name>
</gene>
<dbReference type="EMBL" id="JARZHI010000014">
    <property type="protein sequence ID" value="MDI1431390.1"/>
    <property type="molecule type" value="Genomic_DNA"/>
</dbReference>
<reference evidence="7 8" key="1">
    <citation type="submission" date="2023-04" db="EMBL/GenBank/DDBJ databases">
        <title>The genome sequence of Polyangium sorediatum DSM14670.</title>
        <authorList>
            <person name="Zhang X."/>
        </authorList>
    </citation>
    <scope>NUCLEOTIDE SEQUENCE [LARGE SCALE GENOMIC DNA]</scope>
    <source>
        <strain evidence="7 8">DSM 14670</strain>
    </source>
</reference>
<evidence type="ECO:0000313" key="8">
    <source>
        <dbReference type="Proteomes" id="UP001160301"/>
    </source>
</evidence>
<keyword evidence="5 6" id="KW-0472">Membrane</keyword>
<organism evidence="7 8">
    <name type="scientific">Polyangium sorediatum</name>
    <dbReference type="NCBI Taxonomy" id="889274"/>
    <lineage>
        <taxon>Bacteria</taxon>
        <taxon>Pseudomonadati</taxon>
        <taxon>Myxococcota</taxon>
        <taxon>Polyangia</taxon>
        <taxon>Polyangiales</taxon>
        <taxon>Polyangiaceae</taxon>
        <taxon>Polyangium</taxon>
    </lineage>
</organism>
<keyword evidence="3 6" id="KW-0812">Transmembrane</keyword>
<dbReference type="PANTHER" id="PTHR30086">
    <property type="entry name" value="ARGININE EXPORTER PROTEIN ARGO"/>
    <property type="match status" value="1"/>
</dbReference>
<sequence length="215" mass="22122">MGSKAVIALLEGLALGASLIIAIGPQNAFVLRQGLVRRHVGPIVAICAFSDASLILAGAAGVGSLVNASSGIFTVLAFGGAAFLAWYGLSAVRRALSPSSLESGSGAGGSARQAITTVLALTWLNPHVYLDTVVLLGGISGRYPLETRAFFAGGAMLASLLWFTALGYGARLLAPVFQRPLAWKVLDSLIALVMFGISARLLVEGVTMLAARQNL</sequence>
<keyword evidence="8" id="KW-1185">Reference proteome</keyword>